<dbReference type="GO" id="GO:0016740">
    <property type="term" value="F:transferase activity"/>
    <property type="evidence" value="ECO:0007669"/>
    <property type="project" value="UniProtKB-KW"/>
</dbReference>
<dbReference type="InterPro" id="IPR020545">
    <property type="entry name" value="Asp_carbamoyltransf_reg_N"/>
</dbReference>
<evidence type="ECO:0000259" key="5">
    <source>
        <dbReference type="Pfam" id="PF02748"/>
    </source>
</evidence>
<dbReference type="InterPro" id="IPR020542">
    <property type="entry name" value="Asp_carbamoyltrfase_reg_C"/>
</dbReference>
<keyword evidence="2" id="KW-0862">Zinc</keyword>
<reference evidence="6" key="1">
    <citation type="submission" date="2019-08" db="EMBL/GenBank/DDBJ databases">
        <authorList>
            <person name="Kucharzyk K."/>
            <person name="Murdoch R.W."/>
            <person name="Higgins S."/>
            <person name="Loffler F."/>
        </authorList>
    </citation>
    <scope>NUCLEOTIDE SEQUENCE</scope>
</reference>
<feature type="domain" description="Aspartate carbamoyltransferase regulatory subunit C-terminal" evidence="5">
    <location>
        <begin position="100"/>
        <end position="148"/>
    </location>
</feature>
<dbReference type="EMBL" id="VSSQ01000408">
    <property type="protein sequence ID" value="MPL93926.1"/>
    <property type="molecule type" value="Genomic_DNA"/>
</dbReference>
<dbReference type="InterPro" id="IPR002801">
    <property type="entry name" value="Asp_carbamoylTrfase_reg"/>
</dbReference>
<dbReference type="PANTHER" id="PTHR35805:SF1">
    <property type="entry name" value="ASPARTATE CARBAMOYLTRANSFERASE REGULATORY CHAIN"/>
    <property type="match status" value="1"/>
</dbReference>
<dbReference type="InterPro" id="IPR036792">
    <property type="entry name" value="Asp_carbatrfase_reg_C_sf"/>
</dbReference>
<dbReference type="InterPro" id="IPR036793">
    <property type="entry name" value="Asp_carbatrfase_reg_N_sf"/>
</dbReference>
<dbReference type="GO" id="GO:0009347">
    <property type="term" value="C:aspartate carbamoyltransferase complex"/>
    <property type="evidence" value="ECO:0007669"/>
    <property type="project" value="InterPro"/>
</dbReference>
<keyword evidence="3" id="KW-0665">Pyrimidine biosynthesis</keyword>
<evidence type="ECO:0000259" key="4">
    <source>
        <dbReference type="Pfam" id="PF01948"/>
    </source>
</evidence>
<dbReference type="NCBIfam" id="TIGR00240">
    <property type="entry name" value="ATCase_reg"/>
    <property type="match status" value="1"/>
</dbReference>
<dbReference type="AlphaFoldDB" id="A0A644VRE8"/>
<gene>
    <name evidence="6" type="primary">pyrI_7</name>
    <name evidence="6" type="ORF">SDC9_40074</name>
</gene>
<dbReference type="GO" id="GO:0046872">
    <property type="term" value="F:metal ion binding"/>
    <property type="evidence" value="ECO:0007669"/>
    <property type="project" value="UniProtKB-KW"/>
</dbReference>
<accession>A0A644VRE8</accession>
<evidence type="ECO:0000256" key="2">
    <source>
        <dbReference type="ARBA" id="ARBA00022833"/>
    </source>
</evidence>
<evidence type="ECO:0000256" key="1">
    <source>
        <dbReference type="ARBA" id="ARBA00022723"/>
    </source>
</evidence>
<evidence type="ECO:0000313" key="6">
    <source>
        <dbReference type="EMBL" id="MPL93926.1"/>
    </source>
</evidence>
<sequence length="153" mass="17579">MEKELKVAALRNGTVIDHIPADKLFQVVSILRLKHYDHPLTIGNNFDSKKMGVKGIIKISDRFLAEDETSKIALIAPNAKINIIKEYQVIEKRDLVLGDEINDVMHCVNPVCITNHQPVPTRFYVIQEGDKVRLKCRYCEREIAQDEIKLKKK</sequence>
<feature type="domain" description="Aspartate carbamoyltransferase regulatory subunit N-terminal" evidence="4">
    <location>
        <begin position="5"/>
        <end position="95"/>
    </location>
</feature>
<name>A0A644VRE8_9ZZZZ</name>
<dbReference type="SUPFAM" id="SSF57825">
    <property type="entry name" value="Aspartate carbamoyltransferase, Regulatory-chain, C-terminal domain"/>
    <property type="match status" value="1"/>
</dbReference>
<protein>
    <submittedName>
        <fullName evidence="6">Aspartate carbamoyltransferase regulatory chain</fullName>
    </submittedName>
</protein>
<dbReference type="GO" id="GO:0006207">
    <property type="term" value="P:'de novo' pyrimidine nucleobase biosynthetic process"/>
    <property type="evidence" value="ECO:0007669"/>
    <property type="project" value="InterPro"/>
</dbReference>
<dbReference type="Gene3D" id="2.30.30.20">
    <property type="entry name" value="Aspartate carbamoyltransferase regulatory subunit, C-terminal domain"/>
    <property type="match status" value="1"/>
</dbReference>
<dbReference type="Pfam" id="PF02748">
    <property type="entry name" value="PyrI_C"/>
    <property type="match status" value="1"/>
</dbReference>
<dbReference type="PANTHER" id="PTHR35805">
    <property type="entry name" value="ASPARTATE CARBAMOYLTRANSFERASE REGULATORY CHAIN"/>
    <property type="match status" value="1"/>
</dbReference>
<organism evidence="6">
    <name type="scientific">bioreactor metagenome</name>
    <dbReference type="NCBI Taxonomy" id="1076179"/>
    <lineage>
        <taxon>unclassified sequences</taxon>
        <taxon>metagenomes</taxon>
        <taxon>ecological metagenomes</taxon>
    </lineage>
</organism>
<dbReference type="SUPFAM" id="SSF54893">
    <property type="entry name" value="Aspartate carbamoyltransferase, Regulatory-chain, N-terminal domain"/>
    <property type="match status" value="1"/>
</dbReference>
<keyword evidence="6" id="KW-0808">Transferase</keyword>
<comment type="caution">
    <text evidence="6">The sequence shown here is derived from an EMBL/GenBank/DDBJ whole genome shotgun (WGS) entry which is preliminary data.</text>
</comment>
<dbReference type="Gene3D" id="3.30.70.140">
    <property type="entry name" value="Aspartate carbamoyltransferase regulatory subunit, N-terminal domain"/>
    <property type="match status" value="1"/>
</dbReference>
<dbReference type="Pfam" id="PF01948">
    <property type="entry name" value="PyrI"/>
    <property type="match status" value="1"/>
</dbReference>
<dbReference type="GO" id="GO:0006221">
    <property type="term" value="P:pyrimidine nucleotide biosynthetic process"/>
    <property type="evidence" value="ECO:0007669"/>
    <property type="project" value="UniProtKB-KW"/>
</dbReference>
<dbReference type="HAMAP" id="MF_00002">
    <property type="entry name" value="Asp_carb_tr_reg"/>
    <property type="match status" value="1"/>
</dbReference>
<proteinExistence type="inferred from homology"/>
<keyword evidence="1" id="KW-0479">Metal-binding</keyword>
<evidence type="ECO:0000256" key="3">
    <source>
        <dbReference type="ARBA" id="ARBA00022975"/>
    </source>
</evidence>